<dbReference type="PANTHER" id="PTHR24177">
    <property type="entry name" value="CASKIN"/>
    <property type="match status" value="1"/>
</dbReference>
<keyword evidence="4" id="KW-1185">Reference proteome</keyword>
<dbReference type="InterPro" id="IPR036770">
    <property type="entry name" value="Ankyrin_rpt-contain_sf"/>
</dbReference>
<dbReference type="Pfam" id="PF13962">
    <property type="entry name" value="PGG"/>
    <property type="match status" value="1"/>
</dbReference>
<sequence>MQRILSRNNNERSTILCSSLTEGHETALHIAVGARQVAIVREFVRRMKPEDLELQDILGNTAFCIAVATGSVKIAKILISKGIHKNIEVELIRGADNKTPLYIAAIAGHPEMVRFAYEYFKQHIADHHLEQDEERDIFFACIHAGLFGRGFNTISFQNKAQELTKLLCKTMSSDESKSLKDTVDRVSELLFEAAKLGNHKFLDVLISFYPDLIFRKDEHYKSIFHIAVLHRHASIFKHIHNLGLQKDVIVLYTVDYLDEENGNTLYNMLHLAAKLPPLDRLSIVSGSALQFQRELLWFKEVENLTRPVEIEKKDSRDKLTPRQLFTKEHEQLRKDGEKWMKSTAQSSMIVATLITTVVFTTASSLPGGNKDKDGSPNDKDKALFHVFMVADAVAMCSSIISTLMFLSILTSRYAEEDFLFRLPMKLAAGLTSLLLSMLALM</sequence>
<keyword evidence="1" id="KW-0472">Membrane</keyword>
<dbReference type="OrthoDB" id="1925304at2759"/>
<reference evidence="3 4" key="1">
    <citation type="submission" date="2013-09" db="EMBL/GenBank/DDBJ databases">
        <title>Corchorus capsularis genome sequencing.</title>
        <authorList>
            <person name="Alam M."/>
            <person name="Haque M.S."/>
            <person name="Islam M.S."/>
            <person name="Emdad E.M."/>
            <person name="Islam M.M."/>
            <person name="Ahmed B."/>
            <person name="Halim A."/>
            <person name="Hossen Q.M.M."/>
            <person name="Hossain M.Z."/>
            <person name="Ahmed R."/>
            <person name="Khan M.M."/>
            <person name="Islam R."/>
            <person name="Rashid M.M."/>
            <person name="Khan S.A."/>
            <person name="Rahman M.S."/>
            <person name="Alam M."/>
        </authorList>
    </citation>
    <scope>NUCLEOTIDE SEQUENCE [LARGE SCALE GENOMIC DNA]</scope>
    <source>
        <strain evidence="4">cv. CVL-1</strain>
        <tissue evidence="3">Whole seedling</tissue>
    </source>
</reference>
<dbReference type="Gramene" id="OMO92961">
    <property type="protein sequence ID" value="OMO92961"/>
    <property type="gene ID" value="CCACVL1_06702"/>
</dbReference>
<evidence type="ECO:0000313" key="3">
    <source>
        <dbReference type="EMBL" id="OMO92961.1"/>
    </source>
</evidence>
<dbReference type="EMBL" id="AWWV01008129">
    <property type="protein sequence ID" value="OMO92961.1"/>
    <property type="molecule type" value="Genomic_DNA"/>
</dbReference>
<feature type="non-terminal residue" evidence="3">
    <location>
        <position position="441"/>
    </location>
</feature>
<accession>A0A1R3JDS2</accession>
<dbReference type="STRING" id="210143.A0A1R3JDS2"/>
<dbReference type="SUPFAM" id="SSF48403">
    <property type="entry name" value="Ankyrin repeat"/>
    <property type="match status" value="1"/>
</dbReference>
<feature type="transmembrane region" description="Helical" evidence="1">
    <location>
        <begin position="343"/>
        <end position="362"/>
    </location>
</feature>
<proteinExistence type="predicted"/>
<feature type="transmembrane region" description="Helical" evidence="1">
    <location>
        <begin position="382"/>
        <end position="406"/>
    </location>
</feature>
<dbReference type="AlphaFoldDB" id="A0A1R3JDS2"/>
<dbReference type="OMA" id="FICLQFR"/>
<keyword evidence="1" id="KW-0812">Transmembrane</keyword>
<dbReference type="InterPro" id="IPR026961">
    <property type="entry name" value="PGG_dom"/>
</dbReference>
<evidence type="ECO:0000259" key="2">
    <source>
        <dbReference type="Pfam" id="PF13962"/>
    </source>
</evidence>
<keyword evidence="1" id="KW-1133">Transmembrane helix</keyword>
<comment type="caution">
    <text evidence="3">The sequence shown here is derived from an EMBL/GenBank/DDBJ whole genome shotgun (WGS) entry which is preliminary data.</text>
</comment>
<dbReference type="GO" id="GO:0016020">
    <property type="term" value="C:membrane"/>
    <property type="evidence" value="ECO:0007669"/>
    <property type="project" value="TreeGrafter"/>
</dbReference>
<dbReference type="SMART" id="SM00248">
    <property type="entry name" value="ANK"/>
    <property type="match status" value="4"/>
</dbReference>
<organism evidence="3 4">
    <name type="scientific">Corchorus capsularis</name>
    <name type="common">Jute</name>
    <dbReference type="NCBI Taxonomy" id="210143"/>
    <lineage>
        <taxon>Eukaryota</taxon>
        <taxon>Viridiplantae</taxon>
        <taxon>Streptophyta</taxon>
        <taxon>Embryophyta</taxon>
        <taxon>Tracheophyta</taxon>
        <taxon>Spermatophyta</taxon>
        <taxon>Magnoliopsida</taxon>
        <taxon>eudicotyledons</taxon>
        <taxon>Gunneridae</taxon>
        <taxon>Pentapetalae</taxon>
        <taxon>rosids</taxon>
        <taxon>malvids</taxon>
        <taxon>Malvales</taxon>
        <taxon>Malvaceae</taxon>
        <taxon>Grewioideae</taxon>
        <taxon>Apeibeae</taxon>
        <taxon>Corchorus</taxon>
    </lineage>
</organism>
<evidence type="ECO:0000256" key="1">
    <source>
        <dbReference type="SAM" id="Phobius"/>
    </source>
</evidence>
<dbReference type="Pfam" id="PF12796">
    <property type="entry name" value="Ank_2"/>
    <property type="match status" value="1"/>
</dbReference>
<name>A0A1R3JDS2_COCAP</name>
<dbReference type="Gene3D" id="1.25.40.20">
    <property type="entry name" value="Ankyrin repeat-containing domain"/>
    <property type="match status" value="2"/>
</dbReference>
<dbReference type="PANTHER" id="PTHR24177:SF434">
    <property type="entry name" value="PGG DOMAIN-CONTAINING PROTEIN"/>
    <property type="match status" value="1"/>
</dbReference>
<dbReference type="Proteomes" id="UP000188268">
    <property type="component" value="Unassembled WGS sequence"/>
</dbReference>
<gene>
    <name evidence="3" type="ORF">CCACVL1_06702</name>
</gene>
<protein>
    <recommendedName>
        <fullName evidence="2">PGG domain-containing protein</fullName>
    </recommendedName>
</protein>
<dbReference type="InterPro" id="IPR002110">
    <property type="entry name" value="Ankyrin_rpt"/>
</dbReference>
<feature type="transmembrane region" description="Helical" evidence="1">
    <location>
        <begin position="418"/>
        <end position="440"/>
    </location>
</feature>
<evidence type="ECO:0000313" key="4">
    <source>
        <dbReference type="Proteomes" id="UP000188268"/>
    </source>
</evidence>
<feature type="domain" description="PGG" evidence="2">
    <location>
        <begin position="337"/>
        <end position="441"/>
    </location>
</feature>